<organism evidence="2 3">
    <name type="scientific">Globodera pallida</name>
    <name type="common">Potato cyst nematode worm</name>
    <name type="synonym">Heterodera pallida</name>
    <dbReference type="NCBI Taxonomy" id="36090"/>
    <lineage>
        <taxon>Eukaryota</taxon>
        <taxon>Metazoa</taxon>
        <taxon>Ecdysozoa</taxon>
        <taxon>Nematoda</taxon>
        <taxon>Chromadorea</taxon>
        <taxon>Rhabditida</taxon>
        <taxon>Tylenchina</taxon>
        <taxon>Tylenchomorpha</taxon>
        <taxon>Tylenchoidea</taxon>
        <taxon>Heteroderidae</taxon>
        <taxon>Heteroderinae</taxon>
        <taxon>Globodera</taxon>
    </lineage>
</organism>
<sequence>MLWAAVLLPLFACCDGTNSTPLEEADGSKSEPIKPLRIAIIAPLQQSVPPKPGKYSDKSSEFISLKHEFDKEAEKTAKIVNDLVEGLVARGHQV</sequence>
<evidence type="ECO:0000313" key="2">
    <source>
        <dbReference type="Proteomes" id="UP000050741"/>
    </source>
</evidence>
<keyword evidence="2" id="KW-1185">Reference proteome</keyword>
<reference evidence="2" key="2">
    <citation type="submission" date="2014-05" db="EMBL/GenBank/DDBJ databases">
        <title>The genome and life-stage specific transcriptomes of Globodera pallida elucidate key aspects of plant parasitism by a cyst nematode.</title>
        <authorList>
            <person name="Cotton J.A."/>
            <person name="Lilley C.J."/>
            <person name="Jones L.M."/>
            <person name="Kikuchi T."/>
            <person name="Reid A.J."/>
            <person name="Thorpe P."/>
            <person name="Tsai I.J."/>
            <person name="Beasley H."/>
            <person name="Blok V."/>
            <person name="Cock P.J.A."/>
            <person name="Van den Akker S.E."/>
            <person name="Holroyd N."/>
            <person name="Hunt M."/>
            <person name="Mantelin S."/>
            <person name="Naghra H."/>
            <person name="Pain A."/>
            <person name="Palomares-Rius J.E."/>
            <person name="Zarowiecki M."/>
            <person name="Berriman M."/>
            <person name="Jones J.T."/>
            <person name="Urwin P.E."/>
        </authorList>
    </citation>
    <scope>NUCLEOTIDE SEQUENCE [LARGE SCALE GENOMIC DNA]</scope>
    <source>
        <strain evidence="2">Lindley</strain>
    </source>
</reference>
<evidence type="ECO:0000256" key="1">
    <source>
        <dbReference type="SAM" id="SignalP"/>
    </source>
</evidence>
<proteinExistence type="predicted"/>
<dbReference type="AlphaFoldDB" id="A0A183CKG2"/>
<feature type="signal peptide" evidence="1">
    <location>
        <begin position="1"/>
        <end position="16"/>
    </location>
</feature>
<dbReference type="Proteomes" id="UP000050741">
    <property type="component" value="Unassembled WGS sequence"/>
</dbReference>
<name>A0A183CKG2_GLOPA</name>
<protein>
    <submittedName>
        <fullName evidence="3">Secreted protein</fullName>
    </submittedName>
</protein>
<dbReference type="WBParaSite" id="GPLIN_001336800">
    <property type="protein sequence ID" value="GPLIN_001336800"/>
    <property type="gene ID" value="GPLIN_001336800"/>
</dbReference>
<accession>A0A183CKG2</accession>
<keyword evidence="1" id="KW-0732">Signal</keyword>
<reference evidence="2" key="1">
    <citation type="submission" date="2013-12" db="EMBL/GenBank/DDBJ databases">
        <authorList>
            <person name="Aslett M."/>
        </authorList>
    </citation>
    <scope>NUCLEOTIDE SEQUENCE [LARGE SCALE GENOMIC DNA]</scope>
    <source>
        <strain evidence="2">Lindley</strain>
    </source>
</reference>
<evidence type="ECO:0000313" key="3">
    <source>
        <dbReference type="WBParaSite" id="GPLIN_001336800"/>
    </source>
</evidence>
<feature type="chain" id="PRO_5008147743" evidence="1">
    <location>
        <begin position="17"/>
        <end position="94"/>
    </location>
</feature>
<reference evidence="3" key="3">
    <citation type="submission" date="2016-06" db="UniProtKB">
        <authorList>
            <consortium name="WormBaseParasite"/>
        </authorList>
    </citation>
    <scope>IDENTIFICATION</scope>
</reference>